<evidence type="ECO:0000256" key="1">
    <source>
        <dbReference type="SAM" id="MobiDB-lite"/>
    </source>
</evidence>
<dbReference type="Proteomes" id="UP001056384">
    <property type="component" value="Chromosome 3"/>
</dbReference>
<feature type="region of interest" description="Disordered" evidence="1">
    <location>
        <begin position="204"/>
        <end position="237"/>
    </location>
</feature>
<feature type="compositionally biased region" description="Acidic residues" evidence="1">
    <location>
        <begin position="93"/>
        <end position="123"/>
    </location>
</feature>
<sequence length="237" mass="27100">MADGASIDIRAQAYGRVFDLYSKNRFIAAIQEAKFNPAGSRNPRYWQIKNCVLVIVAEDDWIVDDPEDAIHHDMRKSLSVARYPQRHRAPLQEFEDMDSDSGDEEDDDEDEVQTMEGEQDDDDCYLDRSLELNVIQILQDFIKPDTAYEQINDDPAREWCVRFQHLAARLEELDMAQDSHARDDSECQSEGVVSAGHLGLDLIPGSSGRQPRNESCQYHEVDTVASSKHQQKKQARI</sequence>
<proteinExistence type="predicted"/>
<dbReference type="AlphaFoldDB" id="A0A9Q9EHC4"/>
<organism evidence="2 3">
    <name type="scientific">Septoria linicola</name>
    <dbReference type="NCBI Taxonomy" id="215465"/>
    <lineage>
        <taxon>Eukaryota</taxon>
        <taxon>Fungi</taxon>
        <taxon>Dikarya</taxon>
        <taxon>Ascomycota</taxon>
        <taxon>Pezizomycotina</taxon>
        <taxon>Dothideomycetes</taxon>
        <taxon>Dothideomycetidae</taxon>
        <taxon>Mycosphaerellales</taxon>
        <taxon>Mycosphaerellaceae</taxon>
        <taxon>Septoria</taxon>
    </lineage>
</organism>
<name>A0A9Q9EHC4_9PEZI</name>
<evidence type="ECO:0000313" key="2">
    <source>
        <dbReference type="EMBL" id="USW51676.1"/>
    </source>
</evidence>
<feature type="compositionally biased region" description="Polar residues" evidence="1">
    <location>
        <begin position="207"/>
        <end position="216"/>
    </location>
</feature>
<reference evidence="2" key="1">
    <citation type="submission" date="2022-06" db="EMBL/GenBank/DDBJ databases">
        <title>Complete genome sequences of two strains of the flax pathogen Septoria linicola.</title>
        <authorList>
            <person name="Lapalu N."/>
            <person name="Simon A."/>
            <person name="Demenou B."/>
            <person name="Paumier D."/>
            <person name="Guillot M.-P."/>
            <person name="Gout L."/>
            <person name="Valade R."/>
        </authorList>
    </citation>
    <scope>NUCLEOTIDE SEQUENCE</scope>
    <source>
        <strain evidence="2">SE15195</strain>
    </source>
</reference>
<dbReference type="EMBL" id="CP099420">
    <property type="protein sequence ID" value="USW51676.1"/>
    <property type="molecule type" value="Genomic_DNA"/>
</dbReference>
<protein>
    <submittedName>
        <fullName evidence="2">Uncharacterized protein</fullName>
    </submittedName>
</protein>
<evidence type="ECO:0000313" key="3">
    <source>
        <dbReference type="Proteomes" id="UP001056384"/>
    </source>
</evidence>
<keyword evidence="3" id="KW-1185">Reference proteome</keyword>
<accession>A0A9Q9EHC4</accession>
<feature type="region of interest" description="Disordered" evidence="1">
    <location>
        <begin position="89"/>
        <end position="123"/>
    </location>
</feature>
<gene>
    <name evidence="2" type="ORF">Slin15195_G049950</name>
</gene>